<reference evidence="12" key="2">
    <citation type="submission" date="2015-01" db="EMBL/GenBank/DDBJ databases">
        <title>Evolutionary Origins and Diversification of the Mycorrhizal Mutualists.</title>
        <authorList>
            <consortium name="DOE Joint Genome Institute"/>
            <consortium name="Mycorrhizal Genomics Consortium"/>
            <person name="Kohler A."/>
            <person name="Kuo A."/>
            <person name="Nagy L.G."/>
            <person name="Floudas D."/>
            <person name="Copeland A."/>
            <person name="Barry K.W."/>
            <person name="Cichocki N."/>
            <person name="Veneault-Fourrey C."/>
            <person name="LaButti K."/>
            <person name="Lindquist E.A."/>
            <person name="Lipzen A."/>
            <person name="Lundell T."/>
            <person name="Morin E."/>
            <person name="Murat C."/>
            <person name="Riley R."/>
            <person name="Ohm R."/>
            <person name="Sun H."/>
            <person name="Tunlid A."/>
            <person name="Henrissat B."/>
            <person name="Grigoriev I.V."/>
            <person name="Hibbett D.S."/>
            <person name="Martin F."/>
        </authorList>
    </citation>
    <scope>NUCLEOTIDE SEQUENCE [LARGE SCALE GENOMIC DNA]</scope>
    <source>
        <strain evidence="12">LaAM-08-1</strain>
    </source>
</reference>
<organism evidence="11 12">
    <name type="scientific">Laccaria amethystina LaAM-08-1</name>
    <dbReference type="NCBI Taxonomy" id="1095629"/>
    <lineage>
        <taxon>Eukaryota</taxon>
        <taxon>Fungi</taxon>
        <taxon>Dikarya</taxon>
        <taxon>Basidiomycota</taxon>
        <taxon>Agaricomycotina</taxon>
        <taxon>Agaricomycetes</taxon>
        <taxon>Agaricomycetidae</taxon>
        <taxon>Agaricales</taxon>
        <taxon>Agaricineae</taxon>
        <taxon>Hydnangiaceae</taxon>
        <taxon>Laccaria</taxon>
    </lineage>
</organism>
<evidence type="ECO:0000259" key="9">
    <source>
        <dbReference type="PROSITE" id="PS50002"/>
    </source>
</evidence>
<dbReference type="GO" id="GO:0009898">
    <property type="term" value="C:cytoplasmic side of plasma membrane"/>
    <property type="evidence" value="ECO:0007669"/>
    <property type="project" value="TreeGrafter"/>
</dbReference>
<evidence type="ECO:0000256" key="1">
    <source>
        <dbReference type="ARBA" id="ARBA00004245"/>
    </source>
</evidence>
<keyword evidence="7" id="KW-0175">Coiled coil</keyword>
<dbReference type="InterPro" id="IPR001452">
    <property type="entry name" value="SH3_domain"/>
</dbReference>
<dbReference type="PROSITE" id="PS50002">
    <property type="entry name" value="SH3"/>
    <property type="match status" value="1"/>
</dbReference>
<feature type="compositionally biased region" description="Low complexity" evidence="8">
    <location>
        <begin position="742"/>
        <end position="769"/>
    </location>
</feature>
<feature type="region of interest" description="Disordered" evidence="8">
    <location>
        <begin position="860"/>
        <end position="957"/>
    </location>
</feature>
<evidence type="ECO:0000313" key="12">
    <source>
        <dbReference type="Proteomes" id="UP000054477"/>
    </source>
</evidence>
<dbReference type="SUPFAM" id="SSF103657">
    <property type="entry name" value="BAR/IMD domain-like"/>
    <property type="match status" value="1"/>
</dbReference>
<protein>
    <recommendedName>
        <fullName evidence="13">Septation protein imp2</fullName>
    </recommendedName>
</protein>
<dbReference type="PRINTS" id="PR00452">
    <property type="entry name" value="SH3DOMAIN"/>
</dbReference>
<dbReference type="PROSITE" id="PS51741">
    <property type="entry name" value="F_BAR"/>
    <property type="match status" value="1"/>
</dbReference>
<dbReference type="SMART" id="SM00326">
    <property type="entry name" value="SH3"/>
    <property type="match status" value="1"/>
</dbReference>
<feature type="compositionally biased region" description="Low complexity" evidence="8">
    <location>
        <begin position="872"/>
        <end position="944"/>
    </location>
</feature>
<evidence type="ECO:0000256" key="6">
    <source>
        <dbReference type="PROSITE-ProRule" id="PRU00192"/>
    </source>
</evidence>
<evidence type="ECO:0000256" key="8">
    <source>
        <dbReference type="SAM" id="MobiDB-lite"/>
    </source>
</evidence>
<keyword evidence="4" id="KW-0597">Phosphoprotein</keyword>
<dbReference type="InterPro" id="IPR031160">
    <property type="entry name" value="F_BAR_dom"/>
</dbReference>
<feature type="compositionally biased region" description="Pro residues" evidence="8">
    <location>
        <begin position="802"/>
        <end position="825"/>
    </location>
</feature>
<keyword evidence="12" id="KW-1185">Reference proteome</keyword>
<feature type="compositionally biased region" description="Polar residues" evidence="8">
    <location>
        <begin position="1"/>
        <end position="13"/>
    </location>
</feature>
<feature type="compositionally biased region" description="Low complexity" evidence="8">
    <location>
        <begin position="529"/>
        <end position="542"/>
    </location>
</feature>
<feature type="region of interest" description="Disordered" evidence="8">
    <location>
        <begin position="504"/>
        <end position="570"/>
    </location>
</feature>
<evidence type="ECO:0000256" key="7">
    <source>
        <dbReference type="PROSITE-ProRule" id="PRU01077"/>
    </source>
</evidence>
<keyword evidence="5" id="KW-0206">Cytoskeleton</keyword>
<dbReference type="InterPro" id="IPR001060">
    <property type="entry name" value="FCH_dom"/>
</dbReference>
<dbReference type="CDD" id="cd00174">
    <property type="entry name" value="SH3"/>
    <property type="match status" value="1"/>
</dbReference>
<feature type="domain" description="F-BAR" evidence="10">
    <location>
        <begin position="28"/>
        <end position="281"/>
    </location>
</feature>
<feature type="region of interest" description="Disordered" evidence="8">
    <location>
        <begin position="396"/>
        <end position="438"/>
    </location>
</feature>
<evidence type="ECO:0000313" key="11">
    <source>
        <dbReference type="EMBL" id="KIJ95110.1"/>
    </source>
</evidence>
<feature type="compositionally biased region" description="Polar residues" evidence="8">
    <location>
        <begin position="553"/>
        <end position="563"/>
    </location>
</feature>
<dbReference type="SMART" id="SM00055">
    <property type="entry name" value="FCH"/>
    <property type="match status" value="1"/>
</dbReference>
<evidence type="ECO:0008006" key="13">
    <source>
        <dbReference type="Google" id="ProtNLM"/>
    </source>
</evidence>
<dbReference type="GO" id="GO:0120104">
    <property type="term" value="C:mitotic actomyosin contractile ring, proximal layer"/>
    <property type="evidence" value="ECO:0007669"/>
    <property type="project" value="TreeGrafter"/>
</dbReference>
<name>A0A0C9WT95_9AGAR</name>
<dbReference type="SUPFAM" id="SSF50044">
    <property type="entry name" value="SH3-domain"/>
    <property type="match status" value="1"/>
</dbReference>
<feature type="region of interest" description="Disordered" evidence="8">
    <location>
        <begin position="454"/>
        <end position="489"/>
    </location>
</feature>
<dbReference type="OrthoDB" id="19092at2759"/>
<accession>A0A0C9WT95</accession>
<dbReference type="Pfam" id="PF00018">
    <property type="entry name" value="SH3_1"/>
    <property type="match status" value="1"/>
</dbReference>
<proteinExistence type="predicted"/>
<dbReference type="Gene3D" id="1.20.1270.60">
    <property type="entry name" value="Arfaptin homology (AH) domain/BAR domain"/>
    <property type="match status" value="1"/>
</dbReference>
<feature type="domain" description="SH3" evidence="9">
    <location>
        <begin position="960"/>
        <end position="1023"/>
    </location>
</feature>
<keyword evidence="2 6" id="KW-0728">SH3 domain</keyword>
<sequence>MSARRQPSTTSLSKYVRASTPDSQPRSLDFCNAFWGLGDGGVDVLFTRMRGASRTVEELKNFWKERASIEEEYAKRLTKLSKMVLGRDEIGELRSSLNAVKFETERQSGFHLNLAQQIRSDLESPAAAFHTRQLQHKKVVQGAIEKDFKTKQTQETYVNKAREKYEGDCMRINSFTAQSSLVQGKDLEKINIKLERAQQTVQINERDFANFSKALQDTVHKWEQAWKVFCDQCQDLEEERMEFMRDNMWAYANCVSTVCVADDESCEKMRLALERMEAEKDMENFVRDYGTGNQIPDPPTFVNYNTPDAVPSSSSRTSSRPAQFVRATQRELPLRNIAEPDSEEPVVNTAGIGAGGGRRSELYTEPPPDLIRRPTQSRAQAQQAVYVNGVSNNLPAYGVGPPAPGPTGQPPQRRPTNTSQAPSQTSQRILHDPHAETIDPTAETYIKVGNNAYKVDLSKDPQQGRTKVPSPSIRSNASSPVKPIGNGSAAVDPLAKQLEELQNAVSSTGSVRRNTLNRPSMAAQAQEQRPSSRPRTSPGPSALSPPPASTSLVGSSNSQSTSPAPVRDYGNSAEAVVGTHPAAAVAASRPASPNPPTAAFMVPRPATPSGSEVVQEVLADYHQSLPGERKSLSRQGSRRGSFSTQPGQQNPSGLPQHQSNFSQGQNLARPPSTGHAGIGAHGSRSNSPQPQSRGPSPAPGSVVKTSYITPPPQGVVRAPSPNAVGIVLDPSGRVLHDDMAHGYQQQHQHRPQQQQQRPGPPQQQQIQPQYNPPIVPQQQQQQPRRSSYMSVPPPQQQAYAVTPPPPTLYQAPPPQASYIQPPPVQPTYTPSPVLYQPVPAAQQQQQPTYQMTPAQAGPYSGVNGVGVGRGAPGYYQPQQPQLAPVQQQQQRQLQPQQQQLQPQQRLQQPQQQQLQPQQQQRQGGYQPQQQQLGYQDPGPVGRSPSPQPPPPGQTTEDGDQILFYVKALYDYAATIEEEFDFQAGDIIAVTSTPEDGWWTGELLDEVRRQPGRNVFPSNFVCLF</sequence>
<feature type="compositionally biased region" description="Pro residues" evidence="8">
    <location>
        <begin position="401"/>
        <end position="413"/>
    </location>
</feature>
<evidence type="ECO:0000256" key="2">
    <source>
        <dbReference type="ARBA" id="ARBA00022443"/>
    </source>
</evidence>
<dbReference type="GO" id="GO:0005543">
    <property type="term" value="F:phospholipid binding"/>
    <property type="evidence" value="ECO:0007669"/>
    <property type="project" value="TreeGrafter"/>
</dbReference>
<feature type="compositionally biased region" description="Polar residues" evidence="8">
    <location>
        <begin position="417"/>
        <end position="428"/>
    </location>
</feature>
<feature type="region of interest" description="Disordered" evidence="8">
    <location>
        <begin position="584"/>
        <end position="608"/>
    </location>
</feature>
<dbReference type="HOGENOM" id="CLU_004415_0_0_1"/>
<dbReference type="FunFam" id="2.30.30.40:FF:000312">
    <property type="entry name" value="Related to Cell division control protein 15"/>
    <property type="match status" value="1"/>
</dbReference>
<dbReference type="EMBL" id="KN838767">
    <property type="protein sequence ID" value="KIJ95110.1"/>
    <property type="molecule type" value="Genomic_DNA"/>
</dbReference>
<dbReference type="AlphaFoldDB" id="A0A0C9WT95"/>
<dbReference type="InterPro" id="IPR036028">
    <property type="entry name" value="SH3-like_dom_sf"/>
</dbReference>
<evidence type="ECO:0000259" key="10">
    <source>
        <dbReference type="PROSITE" id="PS51741"/>
    </source>
</evidence>
<dbReference type="InterPro" id="IPR027267">
    <property type="entry name" value="AH/BAR_dom_sf"/>
</dbReference>
<dbReference type="Pfam" id="PF00611">
    <property type="entry name" value="FCH"/>
    <property type="match status" value="1"/>
</dbReference>
<feature type="region of interest" description="Disordered" evidence="8">
    <location>
        <begin position="741"/>
        <end position="834"/>
    </location>
</feature>
<dbReference type="PANTHER" id="PTHR23065:SF7">
    <property type="entry name" value="NOSTRIN, ISOFORM H"/>
    <property type="match status" value="1"/>
</dbReference>
<reference evidence="11 12" key="1">
    <citation type="submission" date="2014-04" db="EMBL/GenBank/DDBJ databases">
        <authorList>
            <consortium name="DOE Joint Genome Institute"/>
            <person name="Kuo A."/>
            <person name="Kohler A."/>
            <person name="Nagy L.G."/>
            <person name="Floudas D."/>
            <person name="Copeland A."/>
            <person name="Barry K.W."/>
            <person name="Cichocki N."/>
            <person name="Veneault-Fourrey C."/>
            <person name="LaButti K."/>
            <person name="Lindquist E.A."/>
            <person name="Lipzen A."/>
            <person name="Lundell T."/>
            <person name="Morin E."/>
            <person name="Murat C."/>
            <person name="Sun H."/>
            <person name="Tunlid A."/>
            <person name="Henrissat B."/>
            <person name="Grigoriev I.V."/>
            <person name="Hibbett D.S."/>
            <person name="Martin F."/>
            <person name="Nordberg H.P."/>
            <person name="Cantor M.N."/>
            <person name="Hua S.X."/>
        </authorList>
    </citation>
    <scope>NUCLEOTIDE SEQUENCE [LARGE SCALE GENOMIC DNA]</scope>
    <source>
        <strain evidence="11 12">LaAM-08-1</strain>
    </source>
</reference>
<dbReference type="Gene3D" id="2.30.30.40">
    <property type="entry name" value="SH3 Domains"/>
    <property type="match status" value="1"/>
</dbReference>
<comment type="subcellular location">
    <subcellularLocation>
        <location evidence="1">Cytoplasm</location>
        <location evidence="1">Cytoskeleton</location>
    </subcellularLocation>
</comment>
<feature type="region of interest" description="Disordered" evidence="8">
    <location>
        <begin position="308"/>
        <end position="380"/>
    </location>
</feature>
<feature type="region of interest" description="Disordered" evidence="8">
    <location>
        <begin position="1"/>
        <end position="24"/>
    </location>
</feature>
<feature type="compositionally biased region" description="Polar residues" evidence="8">
    <location>
        <begin position="683"/>
        <end position="694"/>
    </location>
</feature>
<feature type="region of interest" description="Disordered" evidence="8">
    <location>
        <begin position="625"/>
        <end position="728"/>
    </location>
</feature>
<dbReference type="FunFam" id="1.20.1270.60:FF:000045">
    <property type="entry name" value="Cell division control protein"/>
    <property type="match status" value="1"/>
</dbReference>
<dbReference type="PRINTS" id="PR00499">
    <property type="entry name" value="P67PHOX"/>
</dbReference>
<dbReference type="CDD" id="cd07651">
    <property type="entry name" value="F-BAR_PombeCdc15_like"/>
    <property type="match status" value="1"/>
</dbReference>
<evidence type="ECO:0000256" key="5">
    <source>
        <dbReference type="ARBA" id="ARBA00023212"/>
    </source>
</evidence>
<dbReference type="PANTHER" id="PTHR23065">
    <property type="entry name" value="PROLINE-SERINE-THREONINE PHOSPHATASE INTERACTING PROTEIN 1"/>
    <property type="match status" value="1"/>
</dbReference>
<evidence type="ECO:0000256" key="4">
    <source>
        <dbReference type="ARBA" id="ARBA00022553"/>
    </source>
</evidence>
<dbReference type="STRING" id="1095629.A0A0C9WT95"/>
<feature type="compositionally biased region" description="Polar residues" evidence="8">
    <location>
        <begin position="633"/>
        <end position="666"/>
    </location>
</feature>
<keyword evidence="3" id="KW-0963">Cytoplasm</keyword>
<feature type="compositionally biased region" description="Polar residues" evidence="8">
    <location>
        <begin position="504"/>
        <end position="528"/>
    </location>
</feature>
<gene>
    <name evidence="11" type="ORF">K443DRAFT_683294</name>
</gene>
<dbReference type="GO" id="GO:0030036">
    <property type="term" value="P:actin cytoskeleton organization"/>
    <property type="evidence" value="ECO:0007669"/>
    <property type="project" value="UniProtKB-ARBA"/>
</dbReference>
<evidence type="ECO:0000256" key="3">
    <source>
        <dbReference type="ARBA" id="ARBA00022490"/>
    </source>
</evidence>
<dbReference type="Proteomes" id="UP000054477">
    <property type="component" value="Unassembled WGS sequence"/>
</dbReference>